<evidence type="ECO:0000259" key="5">
    <source>
        <dbReference type="Pfam" id="PF02637"/>
    </source>
</evidence>
<evidence type="ECO:0000313" key="6">
    <source>
        <dbReference type="EMBL" id="CAG8750027.1"/>
    </source>
</evidence>
<protein>
    <submittedName>
        <fullName evidence="6">4644_t:CDS:1</fullName>
    </submittedName>
</protein>
<dbReference type="GO" id="GO:0032543">
    <property type="term" value="P:mitochondrial translation"/>
    <property type="evidence" value="ECO:0007669"/>
    <property type="project" value="TreeGrafter"/>
</dbReference>
<dbReference type="InterPro" id="IPR017959">
    <property type="entry name" value="Asn/Gln-tRNA_amidoTrfase_suB/E"/>
</dbReference>
<keyword evidence="2" id="KW-0547">Nucleotide-binding</keyword>
<evidence type="ECO:0000256" key="4">
    <source>
        <dbReference type="ARBA" id="ARBA00022917"/>
    </source>
</evidence>
<evidence type="ECO:0000256" key="3">
    <source>
        <dbReference type="ARBA" id="ARBA00022840"/>
    </source>
</evidence>
<dbReference type="SUPFAM" id="SSF89095">
    <property type="entry name" value="GatB/YqeY motif"/>
    <property type="match status" value="1"/>
</dbReference>
<dbReference type="InterPro" id="IPR003789">
    <property type="entry name" value="Asn/Gln_tRNA_amidoTrase-B-like"/>
</dbReference>
<comment type="caution">
    <text evidence="6">The sequence shown here is derived from an EMBL/GenBank/DDBJ whole genome shotgun (WGS) entry which is preliminary data.</text>
</comment>
<dbReference type="GO" id="GO:0050567">
    <property type="term" value="F:glutaminyl-tRNA synthase (glutamine-hydrolyzing) activity"/>
    <property type="evidence" value="ECO:0007669"/>
    <property type="project" value="TreeGrafter"/>
</dbReference>
<evidence type="ECO:0000313" key="7">
    <source>
        <dbReference type="Proteomes" id="UP000789396"/>
    </source>
</evidence>
<feature type="domain" description="Asn/Gln amidotransferase" evidence="5">
    <location>
        <begin position="47"/>
        <end position="94"/>
    </location>
</feature>
<dbReference type="PANTHER" id="PTHR11659:SF0">
    <property type="entry name" value="GLUTAMYL-TRNA(GLN) AMIDOTRANSFERASE SUBUNIT B, MITOCHONDRIAL"/>
    <property type="match status" value="1"/>
</dbReference>
<dbReference type="EMBL" id="CAJVPZ010035882">
    <property type="protein sequence ID" value="CAG8750027.1"/>
    <property type="molecule type" value="Genomic_DNA"/>
</dbReference>
<proteinExistence type="predicted"/>
<organism evidence="6 7">
    <name type="scientific">Racocetra fulgida</name>
    <dbReference type="NCBI Taxonomy" id="60492"/>
    <lineage>
        <taxon>Eukaryota</taxon>
        <taxon>Fungi</taxon>
        <taxon>Fungi incertae sedis</taxon>
        <taxon>Mucoromycota</taxon>
        <taxon>Glomeromycotina</taxon>
        <taxon>Glomeromycetes</taxon>
        <taxon>Diversisporales</taxon>
        <taxon>Gigasporaceae</taxon>
        <taxon>Racocetra</taxon>
    </lineage>
</organism>
<feature type="non-terminal residue" evidence="6">
    <location>
        <position position="94"/>
    </location>
</feature>
<evidence type="ECO:0000256" key="1">
    <source>
        <dbReference type="ARBA" id="ARBA00022598"/>
    </source>
</evidence>
<name>A0A9N9NQZ5_9GLOM</name>
<dbReference type="GO" id="GO:0005524">
    <property type="term" value="F:ATP binding"/>
    <property type="evidence" value="ECO:0007669"/>
    <property type="project" value="UniProtKB-KW"/>
</dbReference>
<accession>A0A9N9NQZ5</accession>
<sequence>MKDYIERISNNLPELPDELKARIMKQYCIPLHDVIVLMNEIGGVKYFEEILEKMIAGDSRLASTIIQEEGLRQLNNISELEKICQEVILQNPKQ</sequence>
<dbReference type="Proteomes" id="UP000789396">
    <property type="component" value="Unassembled WGS sequence"/>
</dbReference>
<dbReference type="PANTHER" id="PTHR11659">
    <property type="entry name" value="GLUTAMYL-TRNA GLN AMIDOTRANSFERASE SUBUNIT B MITOCHONDRIAL AND PROKARYOTIC PET112-RELATED"/>
    <property type="match status" value="1"/>
</dbReference>
<dbReference type="GO" id="GO:0005739">
    <property type="term" value="C:mitochondrion"/>
    <property type="evidence" value="ECO:0007669"/>
    <property type="project" value="TreeGrafter"/>
</dbReference>
<keyword evidence="4" id="KW-0648">Protein biosynthesis</keyword>
<evidence type="ECO:0000256" key="2">
    <source>
        <dbReference type="ARBA" id="ARBA00022741"/>
    </source>
</evidence>
<keyword evidence="1" id="KW-0436">Ligase</keyword>
<dbReference type="GO" id="GO:0030956">
    <property type="term" value="C:glutamyl-tRNA(Gln) amidotransferase complex"/>
    <property type="evidence" value="ECO:0007669"/>
    <property type="project" value="TreeGrafter"/>
</dbReference>
<keyword evidence="3" id="KW-0067">ATP-binding</keyword>
<dbReference type="AlphaFoldDB" id="A0A9N9NQZ5"/>
<reference evidence="6" key="1">
    <citation type="submission" date="2021-06" db="EMBL/GenBank/DDBJ databases">
        <authorList>
            <person name="Kallberg Y."/>
            <person name="Tangrot J."/>
            <person name="Rosling A."/>
        </authorList>
    </citation>
    <scope>NUCLEOTIDE SEQUENCE</scope>
    <source>
        <strain evidence="6">IN212</strain>
    </source>
</reference>
<gene>
    <name evidence="6" type="ORF">RFULGI_LOCUS13529</name>
</gene>
<dbReference type="Pfam" id="PF02637">
    <property type="entry name" value="GatB_Yqey"/>
    <property type="match status" value="1"/>
</dbReference>
<dbReference type="InterPro" id="IPR018027">
    <property type="entry name" value="Asn/Gln_amidotransferase"/>
</dbReference>
<keyword evidence="7" id="KW-1185">Reference proteome</keyword>
<dbReference type="GO" id="GO:0070681">
    <property type="term" value="P:glutaminyl-tRNAGln biosynthesis via transamidation"/>
    <property type="evidence" value="ECO:0007669"/>
    <property type="project" value="TreeGrafter"/>
</dbReference>
<dbReference type="OrthoDB" id="1722066at2759"/>